<protein>
    <submittedName>
        <fullName evidence="1">Uncharacterized protein</fullName>
    </submittedName>
</protein>
<accession>A0A4Y2F6P1</accession>
<sequence length="155" mass="17946">MKKKTQADNNCTQTRRYLANTGEMITSEENQYPRGPTPVLKSKLPASFCPRIESFWITERADEKGERGGRTVVPEDECCLKNCFSLSRVEERKSYHEIGPVEETEWTSEKRQCPEMASERRKAIVSIDGQKLFLTVRFLESVLFLCRYIFGLKIP</sequence>
<reference evidence="1 2" key="1">
    <citation type="journal article" date="2019" name="Sci. Rep.">
        <title>Orb-weaving spider Araneus ventricosus genome elucidates the spidroin gene catalogue.</title>
        <authorList>
            <person name="Kono N."/>
            <person name="Nakamura H."/>
            <person name="Ohtoshi R."/>
            <person name="Moran D.A.P."/>
            <person name="Shinohara A."/>
            <person name="Yoshida Y."/>
            <person name="Fujiwara M."/>
            <person name="Mori M."/>
            <person name="Tomita M."/>
            <person name="Arakawa K."/>
        </authorList>
    </citation>
    <scope>NUCLEOTIDE SEQUENCE [LARGE SCALE GENOMIC DNA]</scope>
</reference>
<keyword evidence="2" id="KW-1185">Reference proteome</keyword>
<proteinExistence type="predicted"/>
<comment type="caution">
    <text evidence="1">The sequence shown here is derived from an EMBL/GenBank/DDBJ whole genome shotgun (WGS) entry which is preliminary data.</text>
</comment>
<dbReference type="EMBL" id="BGPR01000807">
    <property type="protein sequence ID" value="GBM36258.1"/>
    <property type="molecule type" value="Genomic_DNA"/>
</dbReference>
<gene>
    <name evidence="1" type="ORF">AVEN_71964_1</name>
</gene>
<organism evidence="1 2">
    <name type="scientific">Araneus ventricosus</name>
    <name type="common">Orbweaver spider</name>
    <name type="synonym">Epeira ventricosa</name>
    <dbReference type="NCBI Taxonomy" id="182803"/>
    <lineage>
        <taxon>Eukaryota</taxon>
        <taxon>Metazoa</taxon>
        <taxon>Ecdysozoa</taxon>
        <taxon>Arthropoda</taxon>
        <taxon>Chelicerata</taxon>
        <taxon>Arachnida</taxon>
        <taxon>Araneae</taxon>
        <taxon>Araneomorphae</taxon>
        <taxon>Entelegynae</taxon>
        <taxon>Araneoidea</taxon>
        <taxon>Araneidae</taxon>
        <taxon>Araneus</taxon>
    </lineage>
</organism>
<evidence type="ECO:0000313" key="1">
    <source>
        <dbReference type="EMBL" id="GBM36258.1"/>
    </source>
</evidence>
<evidence type="ECO:0000313" key="2">
    <source>
        <dbReference type="Proteomes" id="UP000499080"/>
    </source>
</evidence>
<dbReference type="AlphaFoldDB" id="A0A4Y2F6P1"/>
<dbReference type="Proteomes" id="UP000499080">
    <property type="component" value="Unassembled WGS sequence"/>
</dbReference>
<name>A0A4Y2F6P1_ARAVE</name>